<accession>A0AAW1VWC6</accession>
<keyword evidence="2" id="KW-1185">Reference proteome</keyword>
<comment type="caution">
    <text evidence="1">The sequence shown here is derived from an EMBL/GenBank/DDBJ whole genome shotgun (WGS) entry which is preliminary data.</text>
</comment>
<evidence type="ECO:0000313" key="2">
    <source>
        <dbReference type="Proteomes" id="UP001457282"/>
    </source>
</evidence>
<dbReference type="AlphaFoldDB" id="A0AAW1VWC6"/>
<protein>
    <recommendedName>
        <fullName evidence="3">GPI inositol-deacylase</fullName>
    </recommendedName>
</protein>
<dbReference type="Gene3D" id="3.40.50.1820">
    <property type="entry name" value="alpha/beta hydrolase"/>
    <property type="match status" value="1"/>
</dbReference>
<dbReference type="SUPFAM" id="SSF53474">
    <property type="entry name" value="alpha/beta-Hydrolases"/>
    <property type="match status" value="1"/>
</dbReference>
<dbReference type="EMBL" id="JBEDUW010000007">
    <property type="protein sequence ID" value="KAK9911104.1"/>
    <property type="molecule type" value="Genomic_DNA"/>
</dbReference>
<reference evidence="1 2" key="1">
    <citation type="journal article" date="2023" name="G3 (Bethesda)">
        <title>A chromosome-length genome assembly and annotation of blackberry (Rubus argutus, cv. 'Hillquist').</title>
        <authorList>
            <person name="Bruna T."/>
            <person name="Aryal R."/>
            <person name="Dudchenko O."/>
            <person name="Sargent D.J."/>
            <person name="Mead D."/>
            <person name="Buti M."/>
            <person name="Cavallini A."/>
            <person name="Hytonen T."/>
            <person name="Andres J."/>
            <person name="Pham M."/>
            <person name="Weisz D."/>
            <person name="Mascagni F."/>
            <person name="Usai G."/>
            <person name="Natali L."/>
            <person name="Bassil N."/>
            <person name="Fernandez G.E."/>
            <person name="Lomsadze A."/>
            <person name="Armour M."/>
            <person name="Olukolu B."/>
            <person name="Poorten T."/>
            <person name="Britton C."/>
            <person name="Davik J."/>
            <person name="Ashrafi H."/>
            <person name="Aiden E.L."/>
            <person name="Borodovsky M."/>
            <person name="Worthington M."/>
        </authorList>
    </citation>
    <scope>NUCLEOTIDE SEQUENCE [LARGE SCALE GENOMIC DNA]</scope>
    <source>
        <strain evidence="1">PI 553951</strain>
    </source>
</reference>
<dbReference type="InterPro" id="IPR029058">
    <property type="entry name" value="AB_hydrolase_fold"/>
</dbReference>
<proteinExistence type="predicted"/>
<sequence length="149" mass="16600">MMMNMFSNYNPIDRLQNALRGSAADIGWLQRDPSMPSVLGDGTGRFMNILGEIRRDVHRLPKSMVCLLVPGLFSNHAPLYFVNTKTSLSKIGLACHIAEIHSEASVEKNAGQIKELIEKIYWSSKKRVLILGHSKGGTRCRSCFVVVLV</sequence>
<dbReference type="PANTHER" id="PTHR31934">
    <property type="entry name" value="ALPHA/BETA-HYDROLASES SUPERFAMILY PROTEIN"/>
    <property type="match status" value="1"/>
</dbReference>
<dbReference type="Proteomes" id="UP001457282">
    <property type="component" value="Unassembled WGS sequence"/>
</dbReference>
<organism evidence="1 2">
    <name type="scientific">Rubus argutus</name>
    <name type="common">Southern blackberry</name>
    <dbReference type="NCBI Taxonomy" id="59490"/>
    <lineage>
        <taxon>Eukaryota</taxon>
        <taxon>Viridiplantae</taxon>
        <taxon>Streptophyta</taxon>
        <taxon>Embryophyta</taxon>
        <taxon>Tracheophyta</taxon>
        <taxon>Spermatophyta</taxon>
        <taxon>Magnoliopsida</taxon>
        <taxon>eudicotyledons</taxon>
        <taxon>Gunneridae</taxon>
        <taxon>Pentapetalae</taxon>
        <taxon>rosids</taxon>
        <taxon>fabids</taxon>
        <taxon>Rosales</taxon>
        <taxon>Rosaceae</taxon>
        <taxon>Rosoideae</taxon>
        <taxon>Rosoideae incertae sedis</taxon>
        <taxon>Rubus</taxon>
    </lineage>
</organism>
<name>A0AAW1VWC6_RUBAR</name>
<evidence type="ECO:0000313" key="1">
    <source>
        <dbReference type="EMBL" id="KAK9911104.1"/>
    </source>
</evidence>
<dbReference type="PANTHER" id="PTHR31934:SF6">
    <property type="entry name" value="ALPHA_BETA-HYDROLASES SUPERFAMILY PROTEIN"/>
    <property type="match status" value="1"/>
</dbReference>
<gene>
    <name evidence="1" type="ORF">M0R45_035027</name>
</gene>
<evidence type="ECO:0008006" key="3">
    <source>
        <dbReference type="Google" id="ProtNLM"/>
    </source>
</evidence>